<comment type="caution">
    <text evidence="1">The sequence shown here is derived from an EMBL/GenBank/DDBJ whole genome shotgun (WGS) entry which is preliminary data.</text>
</comment>
<reference evidence="1 2" key="2">
    <citation type="journal article" date="2017" name="Front. Microbiol.">
        <title>Genomics Reveals a Unique Clone of Burkholderia cenocepacia Harboring an Actively Excising Novel Genomic Island.</title>
        <authorList>
            <person name="Patil P.P."/>
            <person name="Mali S."/>
            <person name="Midha S."/>
            <person name="Gautam V."/>
            <person name="Dash L."/>
            <person name="Kumar S."/>
            <person name="Shastri J."/>
            <person name="Singhal L."/>
            <person name="Patil P.B."/>
        </authorList>
    </citation>
    <scope>NUCLEOTIDE SEQUENCE [LARGE SCALE GENOMIC DNA]</scope>
    <source>
        <strain evidence="1 2">BC-19</strain>
    </source>
</reference>
<dbReference type="EMBL" id="JYMX02000008">
    <property type="protein sequence ID" value="MCW3712093.1"/>
    <property type="molecule type" value="Genomic_DNA"/>
</dbReference>
<dbReference type="Proteomes" id="UP000191686">
    <property type="component" value="Unassembled WGS sequence"/>
</dbReference>
<dbReference type="RefSeq" id="WP_080323419.1">
    <property type="nucleotide sequence ID" value="NZ_JYMX02000008.1"/>
</dbReference>
<dbReference type="AlphaFoldDB" id="A0ABD4UCE2"/>
<organism evidence="1 2">
    <name type="scientific">Burkholderia cenocepacia</name>
    <dbReference type="NCBI Taxonomy" id="95486"/>
    <lineage>
        <taxon>Bacteria</taxon>
        <taxon>Pseudomonadati</taxon>
        <taxon>Pseudomonadota</taxon>
        <taxon>Betaproteobacteria</taxon>
        <taxon>Burkholderiales</taxon>
        <taxon>Burkholderiaceae</taxon>
        <taxon>Burkholderia</taxon>
        <taxon>Burkholderia cepacia complex</taxon>
    </lineage>
</organism>
<accession>A0ABD4UCE2</accession>
<sequence length="173" mass="19804">MKQITDFDLPKEYVKEILQIKSGIAKFHRDGGELSEMIAFIFTGKSIMYVPTPEGINKYEFGNMLRDMVTECKADAILMVSEGWSIKVPGATPEENFELHKELMMREGTVRNHPNKVEHFLMTVELPGRIVSGLSEIITRSNGKKRTTEMEWSEMKPDDVRDTNFGCMLPQNQ</sequence>
<protein>
    <submittedName>
        <fullName evidence="1">Uncharacterized protein</fullName>
    </submittedName>
</protein>
<evidence type="ECO:0000313" key="2">
    <source>
        <dbReference type="Proteomes" id="UP000191686"/>
    </source>
</evidence>
<name>A0ABD4UCE2_9BURK</name>
<gene>
    <name evidence="1" type="ORF">UE95_012425</name>
</gene>
<proteinExistence type="predicted"/>
<reference evidence="1 2" key="1">
    <citation type="journal article" date="2017" name="Front. Microbiol.">
        <title>Genomics reveals a unique clone of Burkholderia cenocepacia harbouring an actively excising novel genomic island.</title>
        <authorList>
            <person name="Patil P."/>
            <person name="Mali S."/>
            <person name="Midha S."/>
            <person name="Gautam V."/>
            <person name="Dash L."/>
            <person name="Kumar S."/>
            <person name="Shastri J."/>
            <person name="Singhal L."/>
            <person name="Patil P.B."/>
        </authorList>
    </citation>
    <scope>NUCLEOTIDE SEQUENCE [LARGE SCALE GENOMIC DNA]</scope>
    <source>
        <strain evidence="1 2">BC-19</strain>
    </source>
</reference>
<evidence type="ECO:0000313" key="1">
    <source>
        <dbReference type="EMBL" id="MCW3712093.1"/>
    </source>
</evidence>